<feature type="region of interest" description="Disordered" evidence="1">
    <location>
        <begin position="1"/>
        <end position="23"/>
    </location>
</feature>
<dbReference type="EMBL" id="QGNW01000438">
    <property type="protein sequence ID" value="RVW71399.1"/>
    <property type="molecule type" value="Genomic_DNA"/>
</dbReference>
<accession>A0A438GGQ8</accession>
<comment type="caution">
    <text evidence="2">The sequence shown here is derived from an EMBL/GenBank/DDBJ whole genome shotgun (WGS) entry which is preliminary data.</text>
</comment>
<evidence type="ECO:0000313" key="2">
    <source>
        <dbReference type="EMBL" id="RVW71399.1"/>
    </source>
</evidence>
<gene>
    <name evidence="2" type="ORF">CK203_058085</name>
</gene>
<dbReference type="AlphaFoldDB" id="A0A438GGQ8"/>
<feature type="compositionally biased region" description="Polar residues" evidence="1">
    <location>
        <begin position="1"/>
        <end position="11"/>
    </location>
</feature>
<dbReference type="OrthoDB" id="271628at2759"/>
<evidence type="ECO:0000256" key="1">
    <source>
        <dbReference type="SAM" id="MobiDB-lite"/>
    </source>
</evidence>
<reference evidence="2 3" key="1">
    <citation type="journal article" date="2018" name="PLoS Genet.">
        <title>Population sequencing reveals clonal diversity and ancestral inbreeding in the grapevine cultivar Chardonnay.</title>
        <authorList>
            <person name="Roach M.J."/>
            <person name="Johnson D.L."/>
            <person name="Bohlmann J."/>
            <person name="van Vuuren H.J."/>
            <person name="Jones S.J."/>
            <person name="Pretorius I.S."/>
            <person name="Schmidt S.A."/>
            <person name="Borneman A.R."/>
        </authorList>
    </citation>
    <scope>NUCLEOTIDE SEQUENCE [LARGE SCALE GENOMIC DNA]</scope>
    <source>
        <strain evidence="3">cv. Chardonnay</strain>
        <tissue evidence="2">Leaf</tissue>
    </source>
</reference>
<proteinExistence type="predicted"/>
<sequence length="79" mass="8770">MASSRPRARSTSLRDSDAPMEGASGWDAIEWTKIEPFSRSVSLGNLECLLEAEQIVAENVCGKRVFLSSWLDWVAKNVI</sequence>
<protein>
    <submittedName>
        <fullName evidence="2">Uncharacterized protein</fullName>
    </submittedName>
</protein>
<organism evidence="2 3">
    <name type="scientific">Vitis vinifera</name>
    <name type="common">Grape</name>
    <dbReference type="NCBI Taxonomy" id="29760"/>
    <lineage>
        <taxon>Eukaryota</taxon>
        <taxon>Viridiplantae</taxon>
        <taxon>Streptophyta</taxon>
        <taxon>Embryophyta</taxon>
        <taxon>Tracheophyta</taxon>
        <taxon>Spermatophyta</taxon>
        <taxon>Magnoliopsida</taxon>
        <taxon>eudicotyledons</taxon>
        <taxon>Gunneridae</taxon>
        <taxon>Pentapetalae</taxon>
        <taxon>rosids</taxon>
        <taxon>Vitales</taxon>
        <taxon>Vitaceae</taxon>
        <taxon>Viteae</taxon>
        <taxon>Vitis</taxon>
    </lineage>
</organism>
<name>A0A438GGQ8_VITVI</name>
<dbReference type="Proteomes" id="UP000288805">
    <property type="component" value="Unassembled WGS sequence"/>
</dbReference>
<evidence type="ECO:0000313" key="3">
    <source>
        <dbReference type="Proteomes" id="UP000288805"/>
    </source>
</evidence>